<dbReference type="GO" id="GO:0005524">
    <property type="term" value="F:ATP binding"/>
    <property type="evidence" value="ECO:0007669"/>
    <property type="project" value="UniProtKB-KW"/>
</dbReference>
<evidence type="ECO:0000259" key="12">
    <source>
        <dbReference type="PROSITE" id="PS50929"/>
    </source>
</evidence>
<keyword evidence="4 10" id="KW-0812">Transmembrane</keyword>
<evidence type="ECO:0000313" key="14">
    <source>
        <dbReference type="Proteomes" id="UP000004386"/>
    </source>
</evidence>
<dbReference type="SUPFAM" id="SSF90123">
    <property type="entry name" value="ABC transporter transmembrane region"/>
    <property type="match status" value="1"/>
</dbReference>
<dbReference type="GO" id="GO:0034775">
    <property type="term" value="P:glutathione transmembrane transport"/>
    <property type="evidence" value="ECO:0007669"/>
    <property type="project" value="InterPro"/>
</dbReference>
<comment type="caution">
    <text evidence="13">The sequence shown here is derived from an EMBL/GenBank/DDBJ whole genome shotgun (WGS) entry which is preliminary data.</text>
</comment>
<evidence type="ECO:0000259" key="11">
    <source>
        <dbReference type="PROSITE" id="PS50893"/>
    </source>
</evidence>
<evidence type="ECO:0000256" key="2">
    <source>
        <dbReference type="ARBA" id="ARBA00004651"/>
    </source>
</evidence>
<dbReference type="Gene3D" id="1.20.1560.10">
    <property type="entry name" value="ABC transporter type 1, transmembrane domain"/>
    <property type="match status" value="1"/>
</dbReference>
<keyword evidence="8 10" id="KW-0472">Membrane</keyword>
<feature type="domain" description="ABC transmembrane type-1" evidence="12">
    <location>
        <begin position="30"/>
        <end position="319"/>
    </location>
</feature>
<accession>C4WQG8</accession>
<dbReference type="PANTHER" id="PTHR24221">
    <property type="entry name" value="ATP-BINDING CASSETTE SUB-FAMILY B"/>
    <property type="match status" value="1"/>
</dbReference>
<feature type="domain" description="ABC transporter" evidence="11">
    <location>
        <begin position="351"/>
        <end position="565"/>
    </location>
</feature>
<evidence type="ECO:0000256" key="3">
    <source>
        <dbReference type="ARBA" id="ARBA00005417"/>
    </source>
</evidence>
<evidence type="ECO:0000256" key="8">
    <source>
        <dbReference type="ARBA" id="ARBA00023136"/>
    </source>
</evidence>
<dbReference type="AlphaFoldDB" id="C4WQG8"/>
<dbReference type="GO" id="GO:0045454">
    <property type="term" value="P:cell redox homeostasis"/>
    <property type="evidence" value="ECO:0007669"/>
    <property type="project" value="InterPro"/>
</dbReference>
<sequence length="567" mass="59903">MAEEGSRMNGFQSLQPILRLFFRTKGTALLAGIATATVTVLAGIALLGLSGWFITATAIAGMSIATAVVFDVFAPAAGIRLLAILRTGSRYLERLVTHDATLAILAALREKLFRSWARPSAANTLLKRPARLLFRLTADIDALDSLYLRVVVPVGAALATALVAGIALGLMNPVFGLVVATVLLAAGLCIPLAAARRSEKSMRQRVKGTEALRARTVDLVAGQTELLMAGRLADQKLALARADGYIAASDRRLNRIEIVTGAGFGIVHASLLAGGLVAVGLLMRSETIGAPVAALGMLVILGAMEPFSALRRGAMELGRTVLAAKRVAPQLTDEAEPAAPQKPANGKAVQLKSGSVRHEGAERDALKNITFDIAAGERVAIVGTSGAGKSTLFSLLAGEIRATRGSVEVLPTRLLTQRTELFQDSLRDNLRLARADAGDHELMDALDAAGLGTFIRELPAGLNAMLGEGGLGLSGGQARRLALARLFLTDAPLWLLDEPTEGLDSATAEDVLERLKARAGSRTLLIATHIRREARICERIIVLNQGALIESVGKETGRFDEILENMR</sequence>
<feature type="transmembrane region" description="Helical" evidence="10">
    <location>
        <begin position="258"/>
        <end position="282"/>
    </location>
</feature>
<organism evidence="13 14">
    <name type="scientific">Brucella intermedia LMG 3301</name>
    <dbReference type="NCBI Taxonomy" id="641118"/>
    <lineage>
        <taxon>Bacteria</taxon>
        <taxon>Pseudomonadati</taxon>
        <taxon>Pseudomonadota</taxon>
        <taxon>Alphaproteobacteria</taxon>
        <taxon>Hyphomicrobiales</taxon>
        <taxon>Brucellaceae</taxon>
        <taxon>Brucella/Ochrobactrum group</taxon>
        <taxon>Brucella</taxon>
    </lineage>
</organism>
<dbReference type="PROSITE" id="PS50929">
    <property type="entry name" value="ABC_TM1F"/>
    <property type="match status" value="1"/>
</dbReference>
<proteinExistence type="inferred from homology"/>
<dbReference type="InterPro" id="IPR027417">
    <property type="entry name" value="P-loop_NTPase"/>
</dbReference>
<keyword evidence="5" id="KW-0547">Nucleotide-binding</keyword>
<evidence type="ECO:0000256" key="4">
    <source>
        <dbReference type="ARBA" id="ARBA00022692"/>
    </source>
</evidence>
<evidence type="ECO:0000256" key="9">
    <source>
        <dbReference type="SAM" id="MobiDB-lite"/>
    </source>
</evidence>
<dbReference type="HOGENOM" id="CLU_000604_84_9_5"/>
<comment type="similarity">
    <text evidence="3">Belongs to the ABC transporter superfamily.</text>
</comment>
<evidence type="ECO:0000256" key="10">
    <source>
        <dbReference type="SAM" id="Phobius"/>
    </source>
</evidence>
<dbReference type="GO" id="GO:0016887">
    <property type="term" value="F:ATP hydrolysis activity"/>
    <property type="evidence" value="ECO:0007669"/>
    <property type="project" value="InterPro"/>
</dbReference>
<dbReference type="GO" id="GO:0140359">
    <property type="term" value="F:ABC-type transporter activity"/>
    <property type="evidence" value="ECO:0007669"/>
    <property type="project" value="InterPro"/>
</dbReference>
<keyword evidence="6 13" id="KW-0067">ATP-binding</keyword>
<dbReference type="InterPro" id="IPR003439">
    <property type="entry name" value="ABC_transporter-like_ATP-bd"/>
</dbReference>
<dbReference type="EMBL" id="ACQA01000002">
    <property type="protein sequence ID" value="EEQ93472.1"/>
    <property type="molecule type" value="Genomic_DNA"/>
</dbReference>
<dbReference type="PANTHER" id="PTHR24221:SF654">
    <property type="entry name" value="ATP-BINDING CASSETTE SUB-FAMILY B MEMBER 6"/>
    <property type="match status" value="1"/>
</dbReference>
<dbReference type="InterPro" id="IPR017871">
    <property type="entry name" value="ABC_transporter-like_CS"/>
</dbReference>
<dbReference type="PROSITE" id="PS50893">
    <property type="entry name" value="ABC_TRANSPORTER_2"/>
    <property type="match status" value="1"/>
</dbReference>
<feature type="region of interest" description="Disordered" evidence="9">
    <location>
        <begin position="332"/>
        <end position="354"/>
    </location>
</feature>
<dbReference type="InterPro" id="IPR039421">
    <property type="entry name" value="Type_1_exporter"/>
</dbReference>
<protein>
    <submittedName>
        <fullName evidence="13">ABC transporter, CydDC cysteine exporter (CydDC-E) family, permease/ATP-binding protein CydC</fullName>
    </submittedName>
</protein>
<evidence type="ECO:0000256" key="6">
    <source>
        <dbReference type="ARBA" id="ARBA00022840"/>
    </source>
</evidence>
<gene>
    <name evidence="13" type="ORF">OINT_2000625</name>
</gene>
<dbReference type="InterPro" id="IPR011527">
    <property type="entry name" value="ABC1_TM_dom"/>
</dbReference>
<feature type="transmembrane region" description="Helical" evidence="10">
    <location>
        <begin position="174"/>
        <end position="195"/>
    </location>
</feature>
<keyword evidence="7 10" id="KW-1133">Transmembrane helix</keyword>
<evidence type="ECO:0000256" key="1">
    <source>
        <dbReference type="ARBA" id="ARBA00004533"/>
    </source>
</evidence>
<dbReference type="GO" id="GO:0005886">
    <property type="term" value="C:plasma membrane"/>
    <property type="evidence" value="ECO:0007669"/>
    <property type="project" value="UniProtKB-SubCell"/>
</dbReference>
<name>C4WQG8_9HYPH</name>
<feature type="transmembrane region" description="Helical" evidence="10">
    <location>
        <begin position="146"/>
        <end position="168"/>
    </location>
</feature>
<dbReference type="Proteomes" id="UP000004386">
    <property type="component" value="Unassembled WGS sequence"/>
</dbReference>
<feature type="transmembrane region" description="Helical" evidence="10">
    <location>
        <begin position="28"/>
        <end position="54"/>
    </location>
</feature>
<feature type="transmembrane region" description="Helical" evidence="10">
    <location>
        <begin position="288"/>
        <end position="310"/>
    </location>
</feature>
<dbReference type="SUPFAM" id="SSF52540">
    <property type="entry name" value="P-loop containing nucleoside triphosphate hydrolases"/>
    <property type="match status" value="1"/>
</dbReference>
<dbReference type="NCBIfam" id="TIGR02868">
    <property type="entry name" value="CydC"/>
    <property type="match status" value="1"/>
</dbReference>
<dbReference type="Gene3D" id="3.40.50.300">
    <property type="entry name" value="P-loop containing nucleotide triphosphate hydrolases"/>
    <property type="match status" value="1"/>
</dbReference>
<dbReference type="InterPro" id="IPR003593">
    <property type="entry name" value="AAA+_ATPase"/>
</dbReference>
<dbReference type="Pfam" id="PF00005">
    <property type="entry name" value="ABC_tran"/>
    <property type="match status" value="1"/>
</dbReference>
<dbReference type="InterPro" id="IPR014223">
    <property type="entry name" value="ABC_CydC/D"/>
</dbReference>
<comment type="subcellular location">
    <subcellularLocation>
        <location evidence="1">Cell inner membrane</location>
    </subcellularLocation>
    <subcellularLocation>
        <location evidence="2">Cell membrane</location>
        <topology evidence="2">Multi-pass membrane protein</topology>
    </subcellularLocation>
</comment>
<evidence type="ECO:0000256" key="5">
    <source>
        <dbReference type="ARBA" id="ARBA00022741"/>
    </source>
</evidence>
<evidence type="ECO:0000256" key="7">
    <source>
        <dbReference type="ARBA" id="ARBA00022989"/>
    </source>
</evidence>
<dbReference type="PROSITE" id="PS00211">
    <property type="entry name" value="ABC_TRANSPORTER_1"/>
    <property type="match status" value="1"/>
</dbReference>
<reference evidence="13 14" key="1">
    <citation type="submission" date="2009-05" db="EMBL/GenBank/DDBJ databases">
        <authorList>
            <person name="Setubal J.C."/>
            <person name="Boyle S."/>
            <person name="Crasta O.R."/>
            <person name="Gillespie J.J."/>
            <person name="Kenyon R.W."/>
            <person name="Lu J."/>
            <person name="Mane S."/>
            <person name="Nagrani S."/>
            <person name="Shallom J.M."/>
            <person name="Shallom S."/>
            <person name="Shukla M."/>
            <person name="Snyder E.E."/>
            <person name="Sobral B.W."/>
            <person name="Wattam A.R."/>
            <person name="Will R."/>
            <person name="Williams K."/>
            <person name="Yoo H."/>
            <person name="Munk C."/>
            <person name="Tapia R."/>
            <person name="Green L."/>
            <person name="Rogers Y."/>
            <person name="Detter J.C."/>
            <person name="Bruce D."/>
            <person name="Brettin T.S."/>
            <person name="Tsolis R."/>
        </authorList>
    </citation>
    <scope>NUCLEOTIDE SEQUENCE [LARGE SCALE GENOMIC DNA]</scope>
    <source>
        <strain evidence="13 14">LMG 3301</strain>
    </source>
</reference>
<dbReference type="InterPro" id="IPR036640">
    <property type="entry name" value="ABC1_TM_sf"/>
</dbReference>
<evidence type="ECO:0000313" key="13">
    <source>
        <dbReference type="EMBL" id="EEQ93472.1"/>
    </source>
</evidence>
<feature type="transmembrane region" description="Helical" evidence="10">
    <location>
        <begin position="60"/>
        <end position="85"/>
    </location>
</feature>
<dbReference type="SMART" id="SM00382">
    <property type="entry name" value="AAA"/>
    <property type="match status" value="1"/>
</dbReference>